<dbReference type="SMART" id="SM00354">
    <property type="entry name" value="HTH_LACI"/>
    <property type="match status" value="1"/>
</dbReference>
<dbReference type="InterPro" id="IPR028082">
    <property type="entry name" value="Peripla_BP_I"/>
</dbReference>
<dbReference type="EMBL" id="BOMI01000189">
    <property type="protein sequence ID" value="GID80268.1"/>
    <property type="molecule type" value="Genomic_DNA"/>
</dbReference>
<dbReference type="PANTHER" id="PTHR30146">
    <property type="entry name" value="LACI-RELATED TRANSCRIPTIONAL REPRESSOR"/>
    <property type="match status" value="1"/>
</dbReference>
<dbReference type="InterPro" id="IPR010982">
    <property type="entry name" value="Lambda_DNA-bd_dom_sf"/>
</dbReference>
<dbReference type="Pfam" id="PF00356">
    <property type="entry name" value="LacI"/>
    <property type="match status" value="1"/>
</dbReference>
<keyword evidence="6" id="KW-1185">Reference proteome</keyword>
<gene>
    <name evidence="5" type="ORF">Ade02nite_89090</name>
</gene>
<dbReference type="Pfam" id="PF13407">
    <property type="entry name" value="Peripla_BP_4"/>
    <property type="match status" value="1"/>
</dbReference>
<dbReference type="SUPFAM" id="SSF47413">
    <property type="entry name" value="lambda repressor-like DNA-binding domains"/>
    <property type="match status" value="1"/>
</dbReference>
<comment type="caution">
    <text evidence="5">The sequence shown here is derived from an EMBL/GenBank/DDBJ whole genome shotgun (WGS) entry which is preliminary data.</text>
</comment>
<dbReference type="Proteomes" id="UP000609879">
    <property type="component" value="Unassembled WGS sequence"/>
</dbReference>
<evidence type="ECO:0000256" key="1">
    <source>
        <dbReference type="ARBA" id="ARBA00023015"/>
    </source>
</evidence>
<dbReference type="InterPro" id="IPR025997">
    <property type="entry name" value="SBP_2_dom"/>
</dbReference>
<evidence type="ECO:0000256" key="3">
    <source>
        <dbReference type="ARBA" id="ARBA00023163"/>
    </source>
</evidence>
<dbReference type="Gene3D" id="1.10.260.40">
    <property type="entry name" value="lambda repressor-like DNA-binding domains"/>
    <property type="match status" value="1"/>
</dbReference>
<proteinExistence type="predicted"/>
<protein>
    <submittedName>
        <fullName evidence="5">DNA-binding protein</fullName>
    </submittedName>
</protein>
<reference evidence="5 6" key="1">
    <citation type="submission" date="2021-01" db="EMBL/GenBank/DDBJ databases">
        <title>Whole genome shotgun sequence of Actinoplanes deccanensis NBRC 13994.</title>
        <authorList>
            <person name="Komaki H."/>
            <person name="Tamura T."/>
        </authorList>
    </citation>
    <scope>NUCLEOTIDE SEQUENCE [LARGE SCALE GENOMIC DNA]</scope>
    <source>
        <strain evidence="5 6">NBRC 13994</strain>
    </source>
</reference>
<organism evidence="5 6">
    <name type="scientific">Paractinoplanes deccanensis</name>
    <dbReference type="NCBI Taxonomy" id="113561"/>
    <lineage>
        <taxon>Bacteria</taxon>
        <taxon>Bacillati</taxon>
        <taxon>Actinomycetota</taxon>
        <taxon>Actinomycetes</taxon>
        <taxon>Micromonosporales</taxon>
        <taxon>Micromonosporaceae</taxon>
        <taxon>Paractinoplanes</taxon>
    </lineage>
</organism>
<dbReference type="Gene3D" id="3.40.50.2300">
    <property type="match status" value="2"/>
</dbReference>
<dbReference type="PROSITE" id="PS50932">
    <property type="entry name" value="HTH_LACI_2"/>
    <property type="match status" value="1"/>
</dbReference>
<dbReference type="CDD" id="cd06307">
    <property type="entry name" value="PBP1_sugar_binding"/>
    <property type="match status" value="1"/>
</dbReference>
<evidence type="ECO:0000313" key="5">
    <source>
        <dbReference type="EMBL" id="GID80268.1"/>
    </source>
</evidence>
<keyword evidence="3" id="KW-0804">Transcription</keyword>
<evidence type="ECO:0000256" key="2">
    <source>
        <dbReference type="ARBA" id="ARBA00023125"/>
    </source>
</evidence>
<dbReference type="RefSeq" id="WP_203777416.1">
    <property type="nucleotide sequence ID" value="NZ_BAAABO010000049.1"/>
</dbReference>
<dbReference type="CDD" id="cd01392">
    <property type="entry name" value="HTH_LacI"/>
    <property type="match status" value="1"/>
</dbReference>
<feature type="domain" description="HTH lacI-type" evidence="4">
    <location>
        <begin position="6"/>
        <end position="47"/>
    </location>
</feature>
<dbReference type="InterPro" id="IPR000843">
    <property type="entry name" value="HTH_LacI"/>
</dbReference>
<keyword evidence="2 5" id="KW-0238">DNA-binding</keyword>
<evidence type="ECO:0000313" key="6">
    <source>
        <dbReference type="Proteomes" id="UP000609879"/>
    </source>
</evidence>
<keyword evidence="1" id="KW-0805">Transcription regulation</keyword>
<name>A0ABQ3YJU2_9ACTN</name>
<sequence>MKHPHRIREIAERAGLSQATVDRVLHDRGGVRESTARRVHRAIAALDQREPPFEHTVAIDVVVPRQRQVRAALAAELPGLLPIVVRPRFAADLSRVARSRARGLILDAPDTPEVVEAVGRLDIPVVTLGSDLPASKRVAHVGGDEAEAGATAAYLVEQLLADRAGDVLIVGEAARGFHAEMRSRAPHRRLLAAGTGEVRQALAANPAVRAVYSTAAGDENTAVVEAFAAERRKYDVFVAHDLDAANTGLLRQGKVSAVLHHDVRAQLRLACRALLKALGVLPGPVRDASSTVRVTTPMNIPG</sequence>
<accession>A0ABQ3YJU2</accession>
<evidence type="ECO:0000259" key="4">
    <source>
        <dbReference type="PROSITE" id="PS50932"/>
    </source>
</evidence>
<dbReference type="GO" id="GO:0003677">
    <property type="term" value="F:DNA binding"/>
    <property type="evidence" value="ECO:0007669"/>
    <property type="project" value="UniProtKB-KW"/>
</dbReference>
<dbReference type="PANTHER" id="PTHR30146:SF152">
    <property type="entry name" value="TRANSCRIPTIONAL REGULATORY PROTEIN"/>
    <property type="match status" value="1"/>
</dbReference>
<dbReference type="SUPFAM" id="SSF53822">
    <property type="entry name" value="Periplasmic binding protein-like I"/>
    <property type="match status" value="1"/>
</dbReference>